<dbReference type="GO" id="GO:0000400">
    <property type="term" value="F:four-way junction DNA binding"/>
    <property type="evidence" value="ECO:0007669"/>
    <property type="project" value="TreeGrafter"/>
</dbReference>
<evidence type="ECO:0000256" key="1">
    <source>
        <dbReference type="ARBA" id="ARBA00004123"/>
    </source>
</evidence>
<reference evidence="4" key="1">
    <citation type="submission" date="2019-04" db="EMBL/GenBank/DDBJ databases">
        <title>Sequencing of skin fungus with MAO and IRED activity.</title>
        <authorList>
            <person name="Marsaioli A.J."/>
            <person name="Bonatto J.M.C."/>
            <person name="Reis Junior O."/>
        </authorList>
    </citation>
    <scope>NUCLEOTIDE SEQUENCE</scope>
    <source>
        <strain evidence="4">30M1</strain>
    </source>
</reference>
<evidence type="ECO:0000256" key="2">
    <source>
        <dbReference type="ARBA" id="ARBA00023242"/>
    </source>
</evidence>
<dbReference type="PANTHER" id="PTHR46457:SF1">
    <property type="entry name" value="DNA REPAIR PROTEIN RAD51 HOMOLOG 4"/>
    <property type="match status" value="1"/>
</dbReference>
<comment type="subcellular location">
    <subcellularLocation>
        <location evidence="1">Nucleus</location>
    </subcellularLocation>
</comment>
<feature type="compositionally biased region" description="Polar residues" evidence="3">
    <location>
        <begin position="336"/>
        <end position="350"/>
    </location>
</feature>
<dbReference type="Proteomes" id="UP000801428">
    <property type="component" value="Unassembled WGS sequence"/>
</dbReference>
<dbReference type="InterPro" id="IPR051988">
    <property type="entry name" value="HRR_RAD51_Paralog"/>
</dbReference>
<dbReference type="GO" id="GO:0008094">
    <property type="term" value="F:ATP-dependent activity, acting on DNA"/>
    <property type="evidence" value="ECO:0007669"/>
    <property type="project" value="TreeGrafter"/>
</dbReference>
<evidence type="ECO:0000313" key="4">
    <source>
        <dbReference type="EMBL" id="KAF3006592.1"/>
    </source>
</evidence>
<dbReference type="GO" id="GO:0000723">
    <property type="term" value="P:telomere maintenance"/>
    <property type="evidence" value="ECO:0007669"/>
    <property type="project" value="TreeGrafter"/>
</dbReference>
<feature type="compositionally biased region" description="Basic and acidic residues" evidence="3">
    <location>
        <begin position="185"/>
        <end position="206"/>
    </location>
</feature>
<keyword evidence="2" id="KW-0539">Nucleus</keyword>
<dbReference type="AlphaFoldDB" id="A0A9P4WD94"/>
<gene>
    <name evidence="4" type="ORF">E8E13_007059</name>
</gene>
<evidence type="ECO:0008006" key="6">
    <source>
        <dbReference type="Google" id="ProtNLM"/>
    </source>
</evidence>
<evidence type="ECO:0000256" key="3">
    <source>
        <dbReference type="SAM" id="MobiDB-lite"/>
    </source>
</evidence>
<dbReference type="GO" id="GO:0033063">
    <property type="term" value="C:Rad51B-Rad51C-Rad51D-XRCC2 complex"/>
    <property type="evidence" value="ECO:0007669"/>
    <property type="project" value="TreeGrafter"/>
</dbReference>
<evidence type="ECO:0000313" key="5">
    <source>
        <dbReference type="Proteomes" id="UP000801428"/>
    </source>
</evidence>
<organism evidence="4 5">
    <name type="scientific">Curvularia kusanoi</name>
    <name type="common">Cochliobolus kusanoi</name>
    <dbReference type="NCBI Taxonomy" id="90978"/>
    <lineage>
        <taxon>Eukaryota</taxon>
        <taxon>Fungi</taxon>
        <taxon>Dikarya</taxon>
        <taxon>Ascomycota</taxon>
        <taxon>Pezizomycotina</taxon>
        <taxon>Dothideomycetes</taxon>
        <taxon>Pleosporomycetidae</taxon>
        <taxon>Pleosporales</taxon>
        <taxon>Pleosporineae</taxon>
        <taxon>Pleosporaceae</taxon>
        <taxon>Curvularia</taxon>
    </lineage>
</organism>
<dbReference type="OrthoDB" id="336321at2759"/>
<feature type="region of interest" description="Disordered" evidence="3">
    <location>
        <begin position="185"/>
        <end position="273"/>
    </location>
</feature>
<comment type="caution">
    <text evidence="4">The sequence shown here is derived from an EMBL/GenBank/DDBJ whole genome shotgun (WGS) entry which is preliminary data.</text>
</comment>
<protein>
    <recommendedName>
        <fullName evidence="6">DNA recombination and repair protein Rad51-like C-terminal domain-containing protein</fullName>
    </recommendedName>
</protein>
<dbReference type="GO" id="GO:0000724">
    <property type="term" value="P:double-strand break repair via homologous recombination"/>
    <property type="evidence" value="ECO:0007669"/>
    <property type="project" value="TreeGrafter"/>
</dbReference>
<dbReference type="Gene3D" id="3.40.50.300">
    <property type="entry name" value="P-loop containing nucleotide triphosphate hydrolases"/>
    <property type="match status" value="1"/>
</dbReference>
<dbReference type="InterPro" id="IPR027417">
    <property type="entry name" value="P-loop_NTPase"/>
</dbReference>
<proteinExistence type="predicted"/>
<keyword evidence="5" id="KW-1185">Reference proteome</keyword>
<dbReference type="GO" id="GO:0005815">
    <property type="term" value="C:microtubule organizing center"/>
    <property type="evidence" value="ECO:0007669"/>
    <property type="project" value="TreeGrafter"/>
</dbReference>
<dbReference type="GO" id="GO:0042148">
    <property type="term" value="P:DNA strand invasion"/>
    <property type="evidence" value="ECO:0007669"/>
    <property type="project" value="TreeGrafter"/>
</dbReference>
<feature type="compositionally biased region" description="Acidic residues" evidence="3">
    <location>
        <begin position="220"/>
        <end position="238"/>
    </location>
</feature>
<name>A0A9P4WD94_CURKU</name>
<dbReference type="PANTHER" id="PTHR46457">
    <property type="entry name" value="DNA REPAIR PROTEIN RAD51 HOMOLOG 4"/>
    <property type="match status" value="1"/>
</dbReference>
<dbReference type="GO" id="GO:0003697">
    <property type="term" value="F:single-stranded DNA binding"/>
    <property type="evidence" value="ECO:0007669"/>
    <property type="project" value="TreeGrafter"/>
</dbReference>
<feature type="region of interest" description="Disordered" evidence="3">
    <location>
        <begin position="333"/>
        <end position="366"/>
    </location>
</feature>
<dbReference type="GO" id="GO:0005657">
    <property type="term" value="C:replication fork"/>
    <property type="evidence" value="ECO:0007669"/>
    <property type="project" value="TreeGrafter"/>
</dbReference>
<accession>A0A9P4WD94</accession>
<dbReference type="GO" id="GO:0007131">
    <property type="term" value="P:reciprocal meiotic recombination"/>
    <property type="evidence" value="ECO:0007669"/>
    <property type="project" value="TreeGrafter"/>
</dbReference>
<sequence length="454" mass="49226">MAAVHDLHQHMDRNLARPAEPLLATSLIDSSALGICFDELDILAIPGHSSTDPEILKTSSTDLDEALETTIQSGRVVAFSSETSSPRDDLARTLLVDCLVRDSERLAAVIDTTGNFDVMGLYTRILERLGQEPEIIAKLGGQVETDGMEQERERIAAGVLDRVRIMRVLDFVGIREAVEELRDGLEGRPMDSESEEEVRAPVEADRATATPLLQKRTEVADSEDEDETLEVSEDEMLFDTEPSGAGSATVQAPAIPPPEQQSRQHDQSTTPQPQSKLKFILIDNLAHVLTPLLEKDAAPANTMAIAFLTALSNLTRVYALHTILMNSCTVPRVVSPSRQPASNSTAQQQGVLVPQQSYTPQPPPPPSIFSSITAIPALMGLLGRFADAHVLLTMMPRGKLDARVYYADTGGRDRGKRRGVEMVTVVEVFADRWGGSVGAWGCLNMKGDGKGEGA</sequence>
<dbReference type="EMBL" id="SWKU01000005">
    <property type="protein sequence ID" value="KAF3006592.1"/>
    <property type="molecule type" value="Genomic_DNA"/>
</dbReference>